<proteinExistence type="predicted"/>
<comment type="caution">
    <text evidence="1">The sequence shown here is derived from an EMBL/GenBank/DDBJ whole genome shotgun (WGS) entry which is preliminary data.</text>
</comment>
<accession>A0A2T5ISP3</accession>
<organism evidence="1 2">
    <name type="scientific">Nitrosomonas ureae</name>
    <dbReference type="NCBI Taxonomy" id="44577"/>
    <lineage>
        <taxon>Bacteria</taxon>
        <taxon>Pseudomonadati</taxon>
        <taxon>Pseudomonadota</taxon>
        <taxon>Betaproteobacteria</taxon>
        <taxon>Nitrosomonadales</taxon>
        <taxon>Nitrosomonadaceae</taxon>
        <taxon>Nitrosomonas</taxon>
    </lineage>
</organism>
<dbReference type="Proteomes" id="UP000244110">
    <property type="component" value="Unassembled WGS sequence"/>
</dbReference>
<evidence type="ECO:0000313" key="2">
    <source>
        <dbReference type="Proteomes" id="UP000244110"/>
    </source>
</evidence>
<gene>
    <name evidence="1" type="ORF">C8R28_100848</name>
</gene>
<evidence type="ECO:0000313" key="1">
    <source>
        <dbReference type="EMBL" id="PTQ86853.1"/>
    </source>
</evidence>
<dbReference type="EMBL" id="QAOL01000008">
    <property type="protein sequence ID" value="PTQ86853.1"/>
    <property type="molecule type" value="Genomic_DNA"/>
</dbReference>
<name>A0A2T5ISP3_9PROT</name>
<dbReference type="RefSeq" id="WP_107786402.1">
    <property type="nucleotide sequence ID" value="NZ_QAOL01000008.1"/>
</dbReference>
<protein>
    <submittedName>
        <fullName evidence="1">Uncharacterized protein</fullName>
    </submittedName>
</protein>
<reference evidence="1 2" key="1">
    <citation type="submission" date="2018-04" db="EMBL/GenBank/DDBJ databases">
        <title>Active sludge and wastewater microbial communities from Klosterneuburg, Austria.</title>
        <authorList>
            <person name="Wagner M."/>
        </authorList>
    </citation>
    <scope>NUCLEOTIDE SEQUENCE [LARGE SCALE GENOMIC DNA]</scope>
    <source>
        <strain evidence="1 2">Nm4</strain>
    </source>
</reference>
<sequence length="128" mass="13887">MDTIASLVDNYLTVERPVSVVLDPATVLAQAVVAVKYYAGFAELIANDGVEPSLPAVSEATELSNSEWSVIKPLFVLYIERESAIHQEASRGLGLDVFGRSTSEIAQDIANLELNMPMNAFYQPIVTV</sequence>
<dbReference type="AlphaFoldDB" id="A0A2T5ISP3"/>